<evidence type="ECO:0000256" key="2">
    <source>
        <dbReference type="ARBA" id="ARBA00004236"/>
    </source>
</evidence>
<evidence type="ECO:0000256" key="3">
    <source>
        <dbReference type="ARBA" id="ARBA00008335"/>
    </source>
</evidence>
<feature type="region of interest" description="Disordered" evidence="8">
    <location>
        <begin position="1"/>
        <end position="45"/>
    </location>
</feature>
<feature type="region of interest" description="Disordered" evidence="8">
    <location>
        <begin position="581"/>
        <end position="638"/>
    </location>
</feature>
<feature type="transmembrane region" description="Helical" evidence="9">
    <location>
        <begin position="217"/>
        <end position="239"/>
    </location>
</feature>
<dbReference type="InterPro" id="IPR020846">
    <property type="entry name" value="MFS_dom"/>
</dbReference>
<dbReference type="EMBL" id="JAGTJQ010000001">
    <property type="protein sequence ID" value="KAH7039965.1"/>
    <property type="molecule type" value="Genomic_DNA"/>
</dbReference>
<name>A0A9P8YGP8_9PEZI</name>
<dbReference type="FunFam" id="1.20.1250.20:FF:000082">
    <property type="entry name" value="MFS multidrug transporter, putative"/>
    <property type="match status" value="1"/>
</dbReference>
<dbReference type="Proteomes" id="UP000756346">
    <property type="component" value="Unassembled WGS sequence"/>
</dbReference>
<comment type="caution">
    <text evidence="11">The sequence shown here is derived from an EMBL/GenBank/DDBJ whole genome shotgun (WGS) entry which is preliminary data.</text>
</comment>
<dbReference type="InterPro" id="IPR036259">
    <property type="entry name" value="MFS_trans_sf"/>
</dbReference>
<feature type="transmembrane region" description="Helical" evidence="9">
    <location>
        <begin position="395"/>
        <end position="417"/>
    </location>
</feature>
<dbReference type="OrthoDB" id="5141738at2759"/>
<keyword evidence="5 9" id="KW-0812">Transmembrane</keyword>
<dbReference type="Pfam" id="PF07690">
    <property type="entry name" value="MFS_1"/>
    <property type="match status" value="1"/>
</dbReference>
<keyword evidence="4" id="KW-1003">Cell membrane</keyword>
<feature type="compositionally biased region" description="Basic and acidic residues" evidence="8">
    <location>
        <begin position="624"/>
        <end position="638"/>
    </location>
</feature>
<evidence type="ECO:0000256" key="4">
    <source>
        <dbReference type="ARBA" id="ARBA00022475"/>
    </source>
</evidence>
<keyword evidence="6 9" id="KW-1133">Transmembrane helix</keyword>
<feature type="transmembrane region" description="Helical" evidence="9">
    <location>
        <begin position="356"/>
        <end position="375"/>
    </location>
</feature>
<keyword evidence="12" id="KW-1185">Reference proteome</keyword>
<dbReference type="PANTHER" id="PTHR23502">
    <property type="entry name" value="MAJOR FACILITATOR SUPERFAMILY"/>
    <property type="match status" value="1"/>
</dbReference>
<sequence length="638" mass="69329">MSTSSPIPPAPDDDGQAIRHLSPPVTTPAAAAATRVSCEGSPTSGLAELARSISERDAQLAYETREADRGLPLGNDHSDSNHNSASDHGGGSSGTDTGDEKLVVAWELDDPENPYNFSNARKVVILIVCMACIINSTMGTSLPSLAIPNIASEFGVTSQPQLVLPISAFLIGFVFGPLFWGPLCEHVGRRPVLCITFTLFMVSTMACALAPNWPALLIFRFFTGVFASAPIPAVTGVVADLYGDPLTRGRAMAWFMATTVFGPLFAPIISGFCGPTIGWRWVFWIGLIYAGLTAVPIYLVPETYGPILLTRRAKKLRKADPSAEVYSAAELERRDFKELITVVLTRPVRMLVTEPIVTATCLYLSLVYAIFYMSFQAFPLIFQQVYHLSPGVTGLCFLPIGAGALISIPIFMFYDGYLARARARNASWTHREESRRLPLAFLGGPLFVVSLFWLGWSARPPTPTTTAGVPFVVPMLAGLPFGCGFMLIFMALLNYLTDAYEVYAASANAAASSARSIFAVVLPLATTPMFARLGISGACSMLGGLSALMCVIPYVFVWKGQSLRARSKFCIALKKRKEEMEKKEEEQRQIRQRRESALLMDGQGGRDDVGVSRDHVAAGSHTNENSREKMNEKSRSMS</sequence>
<evidence type="ECO:0000256" key="6">
    <source>
        <dbReference type="ARBA" id="ARBA00022989"/>
    </source>
</evidence>
<dbReference type="RefSeq" id="XP_046018020.1">
    <property type="nucleotide sequence ID" value="XM_046152169.1"/>
</dbReference>
<feature type="transmembrane region" description="Helical" evidence="9">
    <location>
        <begin position="281"/>
        <end position="301"/>
    </location>
</feature>
<dbReference type="AlphaFoldDB" id="A0A9P8YGP8"/>
<feature type="region of interest" description="Disordered" evidence="8">
    <location>
        <begin position="69"/>
        <end position="98"/>
    </location>
</feature>
<feature type="compositionally biased region" description="Pro residues" evidence="8">
    <location>
        <begin position="1"/>
        <end position="10"/>
    </location>
</feature>
<evidence type="ECO:0000256" key="8">
    <source>
        <dbReference type="SAM" id="MobiDB-lite"/>
    </source>
</evidence>
<evidence type="ECO:0000256" key="1">
    <source>
        <dbReference type="ARBA" id="ARBA00004141"/>
    </source>
</evidence>
<feature type="transmembrane region" description="Helical" evidence="9">
    <location>
        <begin position="437"/>
        <end position="456"/>
    </location>
</feature>
<gene>
    <name evidence="11" type="ORF">B0I36DRAFT_309694</name>
</gene>
<accession>A0A9P8YGP8</accession>
<feature type="transmembrane region" description="Helical" evidence="9">
    <location>
        <begin position="192"/>
        <end position="211"/>
    </location>
</feature>
<comment type="subcellular location">
    <subcellularLocation>
        <location evidence="2">Cell membrane</location>
    </subcellularLocation>
    <subcellularLocation>
        <location evidence="1">Membrane</location>
        <topology evidence="1">Multi-pass membrane protein</topology>
    </subcellularLocation>
</comment>
<organism evidence="11 12">
    <name type="scientific">Microdochium trichocladiopsis</name>
    <dbReference type="NCBI Taxonomy" id="1682393"/>
    <lineage>
        <taxon>Eukaryota</taxon>
        <taxon>Fungi</taxon>
        <taxon>Dikarya</taxon>
        <taxon>Ascomycota</taxon>
        <taxon>Pezizomycotina</taxon>
        <taxon>Sordariomycetes</taxon>
        <taxon>Xylariomycetidae</taxon>
        <taxon>Xylariales</taxon>
        <taxon>Microdochiaceae</taxon>
        <taxon>Microdochium</taxon>
    </lineage>
</organism>
<proteinExistence type="inferred from homology"/>
<dbReference type="GO" id="GO:0022857">
    <property type="term" value="F:transmembrane transporter activity"/>
    <property type="evidence" value="ECO:0007669"/>
    <property type="project" value="InterPro"/>
</dbReference>
<feature type="compositionally biased region" description="Low complexity" evidence="8">
    <location>
        <begin position="23"/>
        <end position="34"/>
    </location>
</feature>
<feature type="transmembrane region" description="Helical" evidence="9">
    <location>
        <begin position="517"/>
        <end position="535"/>
    </location>
</feature>
<dbReference type="Gene3D" id="1.20.1250.20">
    <property type="entry name" value="MFS general substrate transporter like domains"/>
    <property type="match status" value="1"/>
</dbReference>
<evidence type="ECO:0000256" key="7">
    <source>
        <dbReference type="ARBA" id="ARBA00023136"/>
    </source>
</evidence>
<feature type="transmembrane region" description="Helical" evidence="9">
    <location>
        <begin position="162"/>
        <end position="180"/>
    </location>
</feature>
<feature type="transmembrane region" description="Helical" evidence="9">
    <location>
        <begin position="541"/>
        <end position="558"/>
    </location>
</feature>
<evidence type="ECO:0000256" key="9">
    <source>
        <dbReference type="SAM" id="Phobius"/>
    </source>
</evidence>
<evidence type="ECO:0000256" key="5">
    <source>
        <dbReference type="ARBA" id="ARBA00022692"/>
    </source>
</evidence>
<keyword evidence="7 9" id="KW-0472">Membrane</keyword>
<dbReference type="GO" id="GO:0005886">
    <property type="term" value="C:plasma membrane"/>
    <property type="evidence" value="ECO:0007669"/>
    <property type="project" value="UniProtKB-SubCell"/>
</dbReference>
<dbReference type="PANTHER" id="PTHR23502:SF74">
    <property type="entry name" value="MAJOR FACILITATOR SUPERFAMILY (MFS) PROFILE DOMAIN-CONTAINING PROTEIN"/>
    <property type="match status" value="1"/>
</dbReference>
<comment type="similarity">
    <text evidence="3">Belongs to the major facilitator superfamily.</text>
</comment>
<dbReference type="InterPro" id="IPR011701">
    <property type="entry name" value="MFS"/>
</dbReference>
<feature type="domain" description="Major facilitator superfamily (MFS) profile" evidence="10">
    <location>
        <begin position="124"/>
        <end position="561"/>
    </location>
</feature>
<dbReference type="CDD" id="cd17323">
    <property type="entry name" value="MFS_Tpo1_MDR_like"/>
    <property type="match status" value="1"/>
</dbReference>
<evidence type="ECO:0000313" key="11">
    <source>
        <dbReference type="EMBL" id="KAH7039965.1"/>
    </source>
</evidence>
<feature type="compositionally biased region" description="Basic and acidic residues" evidence="8">
    <location>
        <begin position="604"/>
        <end position="616"/>
    </location>
</feature>
<dbReference type="PROSITE" id="PS50850">
    <property type="entry name" value="MFS"/>
    <property type="match status" value="1"/>
</dbReference>
<evidence type="ECO:0000313" key="12">
    <source>
        <dbReference type="Proteomes" id="UP000756346"/>
    </source>
</evidence>
<feature type="transmembrane region" description="Helical" evidence="9">
    <location>
        <begin position="476"/>
        <end position="496"/>
    </location>
</feature>
<evidence type="ECO:0000259" key="10">
    <source>
        <dbReference type="PROSITE" id="PS50850"/>
    </source>
</evidence>
<feature type="compositionally biased region" description="Basic and acidic residues" evidence="8">
    <location>
        <begin position="581"/>
        <end position="596"/>
    </location>
</feature>
<protein>
    <submittedName>
        <fullName evidence="11">Major facilitator superfamily domain-containing protein</fullName>
    </submittedName>
</protein>
<dbReference type="GeneID" id="70181715"/>
<reference evidence="11" key="1">
    <citation type="journal article" date="2021" name="Nat. Commun.">
        <title>Genetic determinants of endophytism in the Arabidopsis root mycobiome.</title>
        <authorList>
            <person name="Mesny F."/>
            <person name="Miyauchi S."/>
            <person name="Thiergart T."/>
            <person name="Pickel B."/>
            <person name="Atanasova L."/>
            <person name="Karlsson M."/>
            <person name="Huettel B."/>
            <person name="Barry K.W."/>
            <person name="Haridas S."/>
            <person name="Chen C."/>
            <person name="Bauer D."/>
            <person name="Andreopoulos W."/>
            <person name="Pangilinan J."/>
            <person name="LaButti K."/>
            <person name="Riley R."/>
            <person name="Lipzen A."/>
            <person name="Clum A."/>
            <person name="Drula E."/>
            <person name="Henrissat B."/>
            <person name="Kohler A."/>
            <person name="Grigoriev I.V."/>
            <person name="Martin F.M."/>
            <person name="Hacquard S."/>
        </authorList>
    </citation>
    <scope>NUCLEOTIDE SEQUENCE</scope>
    <source>
        <strain evidence="11">MPI-CAGE-CH-0230</strain>
    </source>
</reference>
<feature type="transmembrane region" description="Helical" evidence="9">
    <location>
        <begin position="123"/>
        <end position="142"/>
    </location>
</feature>
<dbReference type="SUPFAM" id="SSF103473">
    <property type="entry name" value="MFS general substrate transporter"/>
    <property type="match status" value="1"/>
</dbReference>